<feature type="domain" description="Tyr recombinase" evidence="4">
    <location>
        <begin position="41"/>
        <end position="194"/>
    </location>
</feature>
<dbReference type="RefSeq" id="WP_025383771.1">
    <property type="nucleotide sequence ID" value="NZ_CGBP01000011.1"/>
</dbReference>
<sequence length="194" mass="21794">MMLYAFQAHGIEGQPGQPVYVPQKLSEVHDRKTVAAVIGKIRENCLSTKQYHTLWHNLGDTPSHAAMRFLMVTGARKSEVTKMTWSELDLDAQIWTLPATRTKTRQERIYPLPAVLIELLKEWSWTRKNSDSLVWGYIGETTMAHSAERLRPIVGNDFTTHDIRRSAASLMSGEAGIDPMVVDLLLGHSVKAVA</sequence>
<dbReference type="Proteomes" id="UP000019439">
    <property type="component" value="Chromosome"/>
</dbReference>
<protein>
    <recommendedName>
        <fullName evidence="4">Tyr recombinase domain-containing protein</fullName>
    </recommendedName>
</protein>
<evidence type="ECO:0000256" key="1">
    <source>
        <dbReference type="ARBA" id="ARBA00008857"/>
    </source>
</evidence>
<accession>A0ABN4CUL9</accession>
<dbReference type="Pfam" id="PF00589">
    <property type="entry name" value="Phage_integrase"/>
    <property type="match status" value="1"/>
</dbReference>
<dbReference type="SUPFAM" id="SSF56349">
    <property type="entry name" value="DNA breaking-rejoining enzymes"/>
    <property type="match status" value="1"/>
</dbReference>
<dbReference type="EMBL" id="CP007230">
    <property type="protein sequence ID" value="AHK22028.1"/>
    <property type="molecule type" value="Genomic_DNA"/>
</dbReference>
<dbReference type="InterPro" id="IPR011010">
    <property type="entry name" value="DNA_brk_join_enz"/>
</dbReference>
<dbReference type="InterPro" id="IPR013762">
    <property type="entry name" value="Integrase-like_cat_sf"/>
</dbReference>
<keyword evidence="6" id="KW-1185">Reference proteome</keyword>
<dbReference type="InterPro" id="IPR002104">
    <property type="entry name" value="Integrase_catalytic"/>
</dbReference>
<reference evidence="5 6" key="1">
    <citation type="journal article" date="2014" name="Genome Announc.">
        <title>Genome Sequence of Yersinia similis Y228T, a Member of the Yersinia pseudotuberculosis Complex.</title>
        <authorList>
            <person name="Sprague L.D."/>
            <person name="Neubauer H."/>
        </authorList>
    </citation>
    <scope>NUCLEOTIDE SEQUENCE [LARGE SCALE GENOMIC DNA]</scope>
    <source>
        <strain evidence="5 6">228</strain>
    </source>
</reference>
<keyword evidence="2" id="KW-0229">DNA integration</keyword>
<evidence type="ECO:0000313" key="5">
    <source>
        <dbReference type="EMBL" id="AHK22028.1"/>
    </source>
</evidence>
<gene>
    <name evidence="5" type="ORF">BF17_19015</name>
</gene>
<dbReference type="GeneID" id="96665491"/>
<organism evidence="5 6">
    <name type="scientific">Yersinia similis</name>
    <dbReference type="NCBI Taxonomy" id="367190"/>
    <lineage>
        <taxon>Bacteria</taxon>
        <taxon>Pseudomonadati</taxon>
        <taxon>Pseudomonadota</taxon>
        <taxon>Gammaproteobacteria</taxon>
        <taxon>Enterobacterales</taxon>
        <taxon>Yersiniaceae</taxon>
        <taxon>Yersinia</taxon>
    </lineage>
</organism>
<evidence type="ECO:0000313" key="6">
    <source>
        <dbReference type="Proteomes" id="UP000019439"/>
    </source>
</evidence>
<keyword evidence="3" id="KW-0233">DNA recombination</keyword>
<dbReference type="PANTHER" id="PTHR30629:SF2">
    <property type="entry name" value="PROPHAGE INTEGRASE INTS-RELATED"/>
    <property type="match status" value="1"/>
</dbReference>
<dbReference type="PANTHER" id="PTHR30629">
    <property type="entry name" value="PROPHAGE INTEGRASE"/>
    <property type="match status" value="1"/>
</dbReference>
<evidence type="ECO:0000256" key="2">
    <source>
        <dbReference type="ARBA" id="ARBA00022908"/>
    </source>
</evidence>
<evidence type="ECO:0000259" key="4">
    <source>
        <dbReference type="PROSITE" id="PS51898"/>
    </source>
</evidence>
<dbReference type="InterPro" id="IPR050808">
    <property type="entry name" value="Phage_Integrase"/>
</dbReference>
<dbReference type="Gene3D" id="1.10.443.10">
    <property type="entry name" value="Intergrase catalytic core"/>
    <property type="match status" value="1"/>
</dbReference>
<evidence type="ECO:0000256" key="3">
    <source>
        <dbReference type="ARBA" id="ARBA00023172"/>
    </source>
</evidence>
<proteinExistence type="inferred from homology"/>
<dbReference type="PROSITE" id="PS51898">
    <property type="entry name" value="TYR_RECOMBINASE"/>
    <property type="match status" value="1"/>
</dbReference>
<comment type="similarity">
    <text evidence="1">Belongs to the 'phage' integrase family.</text>
</comment>
<name>A0ABN4CUL9_9GAMM</name>